<protein>
    <submittedName>
        <fullName evidence="1">Uncharacterized protein</fullName>
    </submittedName>
</protein>
<comment type="caution">
    <text evidence="1">The sequence shown here is derived from an EMBL/GenBank/DDBJ whole genome shotgun (WGS) entry which is preliminary data.</text>
</comment>
<reference evidence="1 2" key="1">
    <citation type="submission" date="2009-07" db="EMBL/GenBank/DDBJ databases">
        <authorList>
            <person name="Madupu R."/>
            <person name="Sebastian Y."/>
            <person name="Durkin A.S."/>
            <person name="Torralba M."/>
            <person name="Methe B."/>
            <person name="Sutton G.G."/>
            <person name="Strausberg R.L."/>
            <person name="Nelson K.E."/>
        </authorList>
    </citation>
    <scope>NUCLEOTIDE SEQUENCE [LARGE SCALE GENOMIC DNA]</scope>
    <source>
        <strain evidence="1 2">RM3268</strain>
    </source>
</reference>
<evidence type="ECO:0000313" key="1">
    <source>
        <dbReference type="EMBL" id="EEV18415.1"/>
    </source>
</evidence>
<dbReference type="RefSeq" id="WP_005869961.1">
    <property type="nucleotide sequence ID" value="NZ_ACYG01000014.1"/>
</dbReference>
<keyword evidence="2" id="KW-1185">Reference proteome</keyword>
<dbReference type="EMBL" id="ACYG01000014">
    <property type="protein sequence ID" value="EEV18415.1"/>
    <property type="molecule type" value="Genomic_DNA"/>
</dbReference>
<sequence length="83" mass="9545">MLSNTQKKVFDATISNLTSNKELEPILGSDAVRKFLVLLSIKYEEYLIAAQDENASDESRLRAMDKVKLIESFFEFFENYTGE</sequence>
<evidence type="ECO:0000313" key="2">
    <source>
        <dbReference type="Proteomes" id="UP000005709"/>
    </source>
</evidence>
<name>C8PFE9_9BACT</name>
<proteinExistence type="predicted"/>
<accession>C8PFE9</accession>
<dbReference type="AlphaFoldDB" id="C8PFE9"/>
<organism evidence="1 2">
    <name type="scientific">Campylobacter gracilis RM3268</name>
    <dbReference type="NCBI Taxonomy" id="553220"/>
    <lineage>
        <taxon>Bacteria</taxon>
        <taxon>Pseudomonadati</taxon>
        <taxon>Campylobacterota</taxon>
        <taxon>Epsilonproteobacteria</taxon>
        <taxon>Campylobacterales</taxon>
        <taxon>Campylobacteraceae</taxon>
        <taxon>Campylobacter</taxon>
    </lineage>
</organism>
<dbReference type="Proteomes" id="UP000005709">
    <property type="component" value="Unassembled WGS sequence"/>
</dbReference>
<dbReference type="STRING" id="824.CGRAC_0211"/>
<gene>
    <name evidence="1" type="ORF">CAMGR0001_2106</name>
</gene>